<dbReference type="CDD" id="cd02440">
    <property type="entry name" value="AdoMet_MTases"/>
    <property type="match status" value="1"/>
</dbReference>
<dbReference type="SUPFAM" id="SSF53335">
    <property type="entry name" value="S-adenosyl-L-methionine-dependent methyltransferases"/>
    <property type="match status" value="1"/>
</dbReference>
<dbReference type="Pfam" id="PF13649">
    <property type="entry name" value="Methyltransf_25"/>
    <property type="match status" value="1"/>
</dbReference>
<evidence type="ECO:0000259" key="4">
    <source>
        <dbReference type="Pfam" id="PF13649"/>
    </source>
</evidence>
<evidence type="ECO:0000256" key="1">
    <source>
        <dbReference type="ARBA" id="ARBA00022603"/>
    </source>
</evidence>
<organism evidence="5 6">
    <name type="scientific">Saccharothrix xinjiangensis</name>
    <dbReference type="NCBI Taxonomy" id="204798"/>
    <lineage>
        <taxon>Bacteria</taxon>
        <taxon>Bacillati</taxon>
        <taxon>Actinomycetota</taxon>
        <taxon>Actinomycetes</taxon>
        <taxon>Pseudonocardiales</taxon>
        <taxon>Pseudonocardiaceae</taxon>
        <taxon>Saccharothrix</taxon>
    </lineage>
</organism>
<comment type="caution">
    <text evidence="5">The sequence shown here is derived from an EMBL/GenBank/DDBJ whole genome shotgun (WGS) entry which is preliminary data.</text>
</comment>
<keyword evidence="3" id="KW-0949">S-adenosyl-L-methionine</keyword>
<dbReference type="RefSeq" id="WP_344043815.1">
    <property type="nucleotide sequence ID" value="NZ_BAAAKE010000052.1"/>
</dbReference>
<protein>
    <submittedName>
        <fullName evidence="5">Class I SAM-dependent methyltransferase</fullName>
        <ecNumber evidence="5">2.1.1.-</ecNumber>
    </submittedName>
</protein>
<evidence type="ECO:0000256" key="2">
    <source>
        <dbReference type="ARBA" id="ARBA00022679"/>
    </source>
</evidence>
<gene>
    <name evidence="5" type="ORF">ACFPFM_21550</name>
</gene>
<sequence length="248" mass="27083">MHHGEFRDPRVIPLYDARYRWGVDDDFFLSVVDETPNARVLDLGCGTGRLALGLAAAGHVVTGVDPARASLEPARVKPGAERVTWVEGTSADLPGAAFDVAVMTSHVAQFLVTDEEWAAVPADLARALVPGGRLVFDSRDPRARHWEAWNPVDSRRAVVLGGVEVTQWTEVTSVEDGLVSFTHHYDFPDGERIGTATMRFRTEEELRGSLSAAGFTVDRIHGGWRREPVGSPDGEFLVIAREDDAARG</sequence>
<proteinExistence type="predicted"/>
<dbReference type="InterPro" id="IPR029063">
    <property type="entry name" value="SAM-dependent_MTases_sf"/>
</dbReference>
<dbReference type="PANTHER" id="PTHR43464">
    <property type="entry name" value="METHYLTRANSFERASE"/>
    <property type="match status" value="1"/>
</dbReference>
<keyword evidence="2 5" id="KW-0808">Transferase</keyword>
<dbReference type="GO" id="GO:0008168">
    <property type="term" value="F:methyltransferase activity"/>
    <property type="evidence" value="ECO:0007669"/>
    <property type="project" value="UniProtKB-KW"/>
</dbReference>
<dbReference type="InterPro" id="IPR041698">
    <property type="entry name" value="Methyltransf_25"/>
</dbReference>
<accession>A0ABV9Y0V4</accession>
<name>A0ABV9Y0V4_9PSEU</name>
<evidence type="ECO:0000313" key="6">
    <source>
        <dbReference type="Proteomes" id="UP001595833"/>
    </source>
</evidence>
<evidence type="ECO:0000313" key="5">
    <source>
        <dbReference type="EMBL" id="MFC5056333.1"/>
    </source>
</evidence>
<feature type="domain" description="Methyltransferase" evidence="4">
    <location>
        <begin position="40"/>
        <end position="132"/>
    </location>
</feature>
<dbReference type="GO" id="GO:0032259">
    <property type="term" value="P:methylation"/>
    <property type="evidence" value="ECO:0007669"/>
    <property type="project" value="UniProtKB-KW"/>
</dbReference>
<dbReference type="Proteomes" id="UP001595833">
    <property type="component" value="Unassembled WGS sequence"/>
</dbReference>
<dbReference type="EC" id="2.1.1.-" evidence="5"/>
<dbReference type="EMBL" id="JBHSJB010000018">
    <property type="protein sequence ID" value="MFC5056333.1"/>
    <property type="molecule type" value="Genomic_DNA"/>
</dbReference>
<dbReference type="Gene3D" id="3.40.50.150">
    <property type="entry name" value="Vaccinia Virus protein VP39"/>
    <property type="match status" value="1"/>
</dbReference>
<dbReference type="PANTHER" id="PTHR43464:SF19">
    <property type="entry name" value="UBIQUINONE BIOSYNTHESIS O-METHYLTRANSFERASE, MITOCHONDRIAL"/>
    <property type="match status" value="1"/>
</dbReference>
<evidence type="ECO:0000256" key="3">
    <source>
        <dbReference type="ARBA" id="ARBA00022691"/>
    </source>
</evidence>
<keyword evidence="6" id="KW-1185">Reference proteome</keyword>
<reference evidence="6" key="1">
    <citation type="journal article" date="2019" name="Int. J. Syst. Evol. Microbiol.">
        <title>The Global Catalogue of Microorganisms (GCM) 10K type strain sequencing project: providing services to taxonomists for standard genome sequencing and annotation.</title>
        <authorList>
            <consortium name="The Broad Institute Genomics Platform"/>
            <consortium name="The Broad Institute Genome Sequencing Center for Infectious Disease"/>
            <person name="Wu L."/>
            <person name="Ma J."/>
        </authorList>
    </citation>
    <scope>NUCLEOTIDE SEQUENCE [LARGE SCALE GENOMIC DNA]</scope>
    <source>
        <strain evidence="6">KCTC 12848</strain>
    </source>
</reference>
<keyword evidence="1 5" id="KW-0489">Methyltransferase</keyword>